<reference evidence="7 8" key="1">
    <citation type="submission" date="2017-05" db="EMBL/GenBank/DDBJ databases">
        <authorList>
            <person name="Varghese N."/>
            <person name="Submissions S."/>
        </authorList>
    </citation>
    <scope>NUCLEOTIDE SEQUENCE [LARGE SCALE GENOMIC DNA]</scope>
    <source>
        <strain evidence="7 8">DSM 27040</strain>
    </source>
</reference>
<feature type="signal peptide" evidence="5">
    <location>
        <begin position="1"/>
        <end position="15"/>
    </location>
</feature>
<evidence type="ECO:0000256" key="4">
    <source>
        <dbReference type="ARBA" id="ARBA00023284"/>
    </source>
</evidence>
<dbReference type="InterPro" id="IPR025380">
    <property type="entry name" value="DUF4369"/>
</dbReference>
<dbReference type="OrthoDB" id="9794348at2"/>
<dbReference type="EMBL" id="FXTB01000004">
    <property type="protein sequence ID" value="SMO66118.1"/>
    <property type="molecule type" value="Genomic_DNA"/>
</dbReference>
<evidence type="ECO:0000259" key="6">
    <source>
        <dbReference type="PROSITE" id="PS51352"/>
    </source>
</evidence>
<keyword evidence="2" id="KW-0201">Cytochrome c-type biogenesis</keyword>
<dbReference type="PROSITE" id="PS00194">
    <property type="entry name" value="THIOREDOXIN_1"/>
    <property type="match status" value="1"/>
</dbReference>
<sequence length="365" mass="40159">MKKLLWMALVAITFAACQPSTFTINGTVEGITDGKAVLNKLTEGRPVAIDTAEIVEGKFTFTGSVDEPQLYLIFIDNNRNPIVFFGENAKMNIVVNPEKMQEAVVTGSTINDIYSSFVKNVPGQARLEQINQEYQKASGTGDEVKVEALREEVSELMEEQKAYFLDFIKNNTDNVVGAHMALQAMSEFEMSEFEELVAEFEASIGDSKYVTDLKNALEPMRQAAEAEKATSIGASAPDFTLESVEGNDVALSSLQGKYLLVDFWASWCGPCRQENPNVVKAYKKYADKGFDVLGVSLDRDSAAWRKAIVDDGLTWTQVIDGDGSVANTYGVTGIPFTLLLDKEGNIIAKNLRGKQLEERLAELLN</sequence>
<dbReference type="PROSITE" id="PS51352">
    <property type="entry name" value="THIOREDOXIN_2"/>
    <property type="match status" value="1"/>
</dbReference>
<feature type="chain" id="PRO_5021736271" evidence="5">
    <location>
        <begin position="16"/>
        <end position="365"/>
    </location>
</feature>
<evidence type="ECO:0000256" key="1">
    <source>
        <dbReference type="ARBA" id="ARBA00004196"/>
    </source>
</evidence>
<evidence type="ECO:0000313" key="7">
    <source>
        <dbReference type="EMBL" id="SMO66118.1"/>
    </source>
</evidence>
<dbReference type="GO" id="GO:0017004">
    <property type="term" value="P:cytochrome complex assembly"/>
    <property type="evidence" value="ECO:0007669"/>
    <property type="project" value="UniProtKB-KW"/>
</dbReference>
<dbReference type="GO" id="GO:0016491">
    <property type="term" value="F:oxidoreductase activity"/>
    <property type="evidence" value="ECO:0007669"/>
    <property type="project" value="InterPro"/>
</dbReference>
<dbReference type="Proteomes" id="UP000319040">
    <property type="component" value="Unassembled WGS sequence"/>
</dbReference>
<evidence type="ECO:0000256" key="5">
    <source>
        <dbReference type="SAM" id="SignalP"/>
    </source>
</evidence>
<dbReference type="AlphaFoldDB" id="A0A521D348"/>
<dbReference type="PANTHER" id="PTHR42852">
    <property type="entry name" value="THIOL:DISULFIDE INTERCHANGE PROTEIN DSBE"/>
    <property type="match status" value="1"/>
</dbReference>
<proteinExistence type="predicted"/>
<keyword evidence="5" id="KW-0732">Signal</keyword>
<evidence type="ECO:0000313" key="8">
    <source>
        <dbReference type="Proteomes" id="UP000319040"/>
    </source>
</evidence>
<dbReference type="CDD" id="cd02966">
    <property type="entry name" value="TlpA_like_family"/>
    <property type="match status" value="1"/>
</dbReference>
<comment type="subcellular location">
    <subcellularLocation>
        <location evidence="1">Cell envelope</location>
    </subcellularLocation>
</comment>
<dbReference type="InterPro" id="IPR050553">
    <property type="entry name" value="Thioredoxin_ResA/DsbE_sf"/>
</dbReference>
<keyword evidence="4" id="KW-0676">Redox-active center</keyword>
<dbReference type="Pfam" id="PF08534">
    <property type="entry name" value="Redoxin"/>
    <property type="match status" value="1"/>
</dbReference>
<dbReference type="PANTHER" id="PTHR42852:SF6">
    <property type="entry name" value="THIOL:DISULFIDE INTERCHANGE PROTEIN DSBE"/>
    <property type="match status" value="1"/>
</dbReference>
<dbReference type="SUPFAM" id="SSF52833">
    <property type="entry name" value="Thioredoxin-like"/>
    <property type="match status" value="1"/>
</dbReference>
<name>A0A521D348_SACCC</name>
<evidence type="ECO:0000256" key="2">
    <source>
        <dbReference type="ARBA" id="ARBA00022748"/>
    </source>
</evidence>
<dbReference type="RefSeq" id="WP_142533307.1">
    <property type="nucleotide sequence ID" value="NZ_FXTB01000004.1"/>
</dbReference>
<dbReference type="Pfam" id="PF14289">
    <property type="entry name" value="DUF4369"/>
    <property type="match status" value="1"/>
</dbReference>
<dbReference type="InterPro" id="IPR013766">
    <property type="entry name" value="Thioredoxin_domain"/>
</dbReference>
<dbReference type="InterPro" id="IPR036249">
    <property type="entry name" value="Thioredoxin-like_sf"/>
</dbReference>
<keyword evidence="3" id="KW-1015">Disulfide bond</keyword>
<gene>
    <name evidence="7" type="ORF">SAMN06265379_104155</name>
</gene>
<feature type="domain" description="Thioredoxin" evidence="6">
    <location>
        <begin position="230"/>
        <end position="365"/>
    </location>
</feature>
<accession>A0A521D348</accession>
<dbReference type="PROSITE" id="PS51257">
    <property type="entry name" value="PROKAR_LIPOPROTEIN"/>
    <property type="match status" value="1"/>
</dbReference>
<keyword evidence="8" id="KW-1185">Reference proteome</keyword>
<dbReference type="InterPro" id="IPR017937">
    <property type="entry name" value="Thioredoxin_CS"/>
</dbReference>
<dbReference type="GO" id="GO:0030313">
    <property type="term" value="C:cell envelope"/>
    <property type="evidence" value="ECO:0007669"/>
    <property type="project" value="UniProtKB-SubCell"/>
</dbReference>
<organism evidence="7 8">
    <name type="scientific">Saccharicrinis carchari</name>
    <dbReference type="NCBI Taxonomy" id="1168039"/>
    <lineage>
        <taxon>Bacteria</taxon>
        <taxon>Pseudomonadati</taxon>
        <taxon>Bacteroidota</taxon>
        <taxon>Bacteroidia</taxon>
        <taxon>Marinilabiliales</taxon>
        <taxon>Marinilabiliaceae</taxon>
        <taxon>Saccharicrinis</taxon>
    </lineage>
</organism>
<protein>
    <submittedName>
        <fullName evidence="7">Peroxiredoxin</fullName>
    </submittedName>
</protein>
<dbReference type="Gene3D" id="3.40.30.10">
    <property type="entry name" value="Glutaredoxin"/>
    <property type="match status" value="1"/>
</dbReference>
<dbReference type="InterPro" id="IPR013740">
    <property type="entry name" value="Redoxin"/>
</dbReference>
<evidence type="ECO:0000256" key="3">
    <source>
        <dbReference type="ARBA" id="ARBA00023157"/>
    </source>
</evidence>